<name>A0A4Y3WDT9_NITWI</name>
<dbReference type="GO" id="GO:0051607">
    <property type="term" value="P:defense response to virus"/>
    <property type="evidence" value="ECO:0007669"/>
    <property type="project" value="UniProtKB-UniRule"/>
</dbReference>
<dbReference type="PANTHER" id="PTHR34353">
    <property type="entry name" value="CRISPR-ASSOCIATED ENDONUCLEASE CAS1 1"/>
    <property type="match status" value="1"/>
</dbReference>
<dbReference type="InterPro" id="IPR002729">
    <property type="entry name" value="CRISPR-assoc_Cas1"/>
</dbReference>
<comment type="subunit">
    <text evidence="9 10">Homodimer, forms a heterotetramer with a Cas2 homodimer.</text>
</comment>
<dbReference type="EMBL" id="BJNF01000077">
    <property type="protein sequence ID" value="GEC16795.1"/>
    <property type="molecule type" value="Genomic_DNA"/>
</dbReference>
<dbReference type="GO" id="GO:0004520">
    <property type="term" value="F:DNA endonuclease activity"/>
    <property type="evidence" value="ECO:0007669"/>
    <property type="project" value="InterPro"/>
</dbReference>
<dbReference type="InterPro" id="IPR050646">
    <property type="entry name" value="Cas1"/>
</dbReference>
<feature type="binding site" evidence="10">
    <location>
        <position position="205"/>
    </location>
    <ligand>
        <name>Mn(2+)</name>
        <dbReference type="ChEBI" id="CHEBI:29035"/>
    </ligand>
</feature>
<dbReference type="OrthoDB" id="9803119at2"/>
<organism evidence="11 12">
    <name type="scientific">Nitrobacter winogradskyi</name>
    <name type="common">Nitrobacter agilis</name>
    <dbReference type="NCBI Taxonomy" id="913"/>
    <lineage>
        <taxon>Bacteria</taxon>
        <taxon>Pseudomonadati</taxon>
        <taxon>Pseudomonadota</taxon>
        <taxon>Alphaproteobacteria</taxon>
        <taxon>Hyphomicrobiales</taxon>
        <taxon>Nitrobacteraceae</taxon>
        <taxon>Nitrobacter</taxon>
    </lineage>
</organism>
<evidence type="ECO:0000256" key="5">
    <source>
        <dbReference type="ARBA" id="ARBA00022842"/>
    </source>
</evidence>
<evidence type="ECO:0000256" key="9">
    <source>
        <dbReference type="ARBA" id="ARBA00038592"/>
    </source>
</evidence>
<dbReference type="InterPro" id="IPR042206">
    <property type="entry name" value="CRISPR-assoc_Cas1_C"/>
</dbReference>
<dbReference type="PANTHER" id="PTHR34353:SF2">
    <property type="entry name" value="CRISPR-ASSOCIATED ENDONUCLEASE CAS1 1"/>
    <property type="match status" value="1"/>
</dbReference>
<dbReference type="Gene3D" id="1.20.120.920">
    <property type="entry name" value="CRISPR-associated endonuclease Cas1, C-terminal domain"/>
    <property type="match status" value="1"/>
</dbReference>
<dbReference type="NCBIfam" id="TIGR03639">
    <property type="entry name" value="cas1_NMENI"/>
    <property type="match status" value="1"/>
</dbReference>
<dbReference type="AlphaFoldDB" id="A0A4Y3WDT9"/>
<comment type="caution">
    <text evidence="11">The sequence shown here is derived from an EMBL/GenBank/DDBJ whole genome shotgun (WGS) entry which is preliminary data.</text>
</comment>
<dbReference type="GO" id="GO:0003677">
    <property type="term" value="F:DNA binding"/>
    <property type="evidence" value="ECO:0007669"/>
    <property type="project" value="UniProtKB-KW"/>
</dbReference>
<keyword evidence="5 10" id="KW-0460">Magnesium</keyword>
<dbReference type="EC" id="3.1.-.-" evidence="10"/>
<dbReference type="Proteomes" id="UP000318825">
    <property type="component" value="Unassembled WGS sequence"/>
</dbReference>
<evidence type="ECO:0000256" key="8">
    <source>
        <dbReference type="ARBA" id="ARBA00023211"/>
    </source>
</evidence>
<keyword evidence="8 10" id="KW-0464">Manganese</keyword>
<dbReference type="HAMAP" id="MF_01470">
    <property type="entry name" value="Cas1"/>
    <property type="match status" value="1"/>
</dbReference>
<reference evidence="11 12" key="1">
    <citation type="submission" date="2019-06" db="EMBL/GenBank/DDBJ databases">
        <title>Whole genome shotgun sequence of Nitrobacter winogradskyi NBRC 14297.</title>
        <authorList>
            <person name="Hosoyama A."/>
            <person name="Uohara A."/>
            <person name="Ohji S."/>
            <person name="Ichikawa N."/>
        </authorList>
    </citation>
    <scope>NUCLEOTIDE SEQUENCE [LARGE SCALE GENOMIC DNA]</scope>
    <source>
        <strain evidence="11 12">NBRC 14297</strain>
    </source>
</reference>
<evidence type="ECO:0000256" key="7">
    <source>
        <dbReference type="ARBA" id="ARBA00023125"/>
    </source>
</evidence>
<evidence type="ECO:0000313" key="11">
    <source>
        <dbReference type="EMBL" id="GEC16795.1"/>
    </source>
</evidence>
<keyword evidence="2 10" id="KW-0479">Metal-binding</keyword>
<dbReference type="RefSeq" id="WP_141384445.1">
    <property type="nucleotide sequence ID" value="NZ_BJNF01000077.1"/>
</dbReference>
<keyword evidence="6 10" id="KW-0051">Antiviral defense</keyword>
<comment type="function">
    <text evidence="10">CRISPR (clustered regularly interspaced short palindromic repeat), is an adaptive immune system that provides protection against mobile genetic elements (viruses, transposable elements and conjugative plasmids). CRISPR clusters contain spacers, sequences complementary to antecedent mobile elements, and target invading nucleic acids. CRISPR clusters are transcribed and processed into CRISPR RNA (crRNA). Acts as a dsDNA endonuclease. Involved in the integration of spacer DNA into the CRISPR cassette.</text>
</comment>
<proteinExistence type="inferred from homology"/>
<dbReference type="Pfam" id="PF01867">
    <property type="entry name" value="Cas_Cas1"/>
    <property type="match status" value="1"/>
</dbReference>
<dbReference type="InterPro" id="IPR019855">
    <property type="entry name" value="CRISPR-assoc_Cas1_NMENI"/>
</dbReference>
<dbReference type="NCBIfam" id="TIGR00287">
    <property type="entry name" value="cas1"/>
    <property type="match status" value="1"/>
</dbReference>
<dbReference type="GO" id="GO:0043571">
    <property type="term" value="P:maintenance of CRISPR repeat elements"/>
    <property type="evidence" value="ECO:0007669"/>
    <property type="project" value="UniProtKB-UniRule"/>
</dbReference>
<evidence type="ECO:0000256" key="1">
    <source>
        <dbReference type="ARBA" id="ARBA00022722"/>
    </source>
</evidence>
<evidence type="ECO:0000256" key="2">
    <source>
        <dbReference type="ARBA" id="ARBA00022723"/>
    </source>
</evidence>
<evidence type="ECO:0000256" key="4">
    <source>
        <dbReference type="ARBA" id="ARBA00022801"/>
    </source>
</evidence>
<keyword evidence="3 10" id="KW-0255">Endonuclease</keyword>
<keyword evidence="7 10" id="KW-0238">DNA-binding</keyword>
<evidence type="ECO:0000256" key="6">
    <source>
        <dbReference type="ARBA" id="ARBA00023118"/>
    </source>
</evidence>
<dbReference type="GO" id="GO:0016787">
    <property type="term" value="F:hydrolase activity"/>
    <property type="evidence" value="ECO:0007669"/>
    <property type="project" value="UniProtKB-KW"/>
</dbReference>
<sequence length="299" mass="31774">MVGRVVEVAGDGRHLATERGFMIVSEKAGEIGRVPLDDVAAVIANAHGLTYSNNLLVNLAARGVPVVLCGANHRPAAVVWPVDGHHAQAGRMNDQANASAPLKKRLWQQIVQAKILAQGATLAAVGAEAGGFRLLARKVRTGDPDNVEAEAARRYWRLLLGSDFRRDQDGGGINGLLNYGYAVLRAATARAVMAAGLHPSLGLKHSNRGNALVLVDDLMEPFRPVVDREVHRLKIEGVVDVTTDAKAALARTMVIDLPTSEGLSPMMVCLERLTSSLAKAYAGEANQLTLPQPGLPLGF</sequence>
<dbReference type="InterPro" id="IPR042211">
    <property type="entry name" value="CRISPR-assoc_Cas1_N"/>
</dbReference>
<keyword evidence="4 10" id="KW-0378">Hydrolase</keyword>
<accession>A0A4Y3WDT9</accession>
<feature type="binding site" evidence="10">
    <location>
        <position position="220"/>
    </location>
    <ligand>
        <name>Mn(2+)</name>
        <dbReference type="ChEBI" id="CHEBI:29035"/>
    </ligand>
</feature>
<evidence type="ECO:0000256" key="10">
    <source>
        <dbReference type="HAMAP-Rule" id="MF_01470"/>
    </source>
</evidence>
<dbReference type="Gene3D" id="3.100.10.20">
    <property type="entry name" value="CRISPR-associated endonuclease Cas1, N-terminal domain"/>
    <property type="match status" value="1"/>
</dbReference>
<evidence type="ECO:0000313" key="12">
    <source>
        <dbReference type="Proteomes" id="UP000318825"/>
    </source>
</evidence>
<comment type="cofactor">
    <cofactor evidence="10">
        <name>Mg(2+)</name>
        <dbReference type="ChEBI" id="CHEBI:18420"/>
    </cofactor>
    <cofactor evidence="10">
        <name>Mn(2+)</name>
        <dbReference type="ChEBI" id="CHEBI:29035"/>
    </cofactor>
</comment>
<evidence type="ECO:0000256" key="3">
    <source>
        <dbReference type="ARBA" id="ARBA00022759"/>
    </source>
</evidence>
<dbReference type="GO" id="GO:0046872">
    <property type="term" value="F:metal ion binding"/>
    <property type="evidence" value="ECO:0007669"/>
    <property type="project" value="UniProtKB-UniRule"/>
</dbReference>
<keyword evidence="1 10" id="KW-0540">Nuclease</keyword>
<protein>
    <recommendedName>
        <fullName evidence="10">CRISPR-associated endonuclease Cas1</fullName>
        <ecNumber evidence="10">3.1.-.-</ecNumber>
    </recommendedName>
</protein>
<gene>
    <name evidence="10 11" type="primary">cas1</name>
    <name evidence="11" type="ORF">NWI01_26870</name>
</gene>
<feature type="binding site" evidence="10">
    <location>
        <position position="148"/>
    </location>
    <ligand>
        <name>Mn(2+)</name>
        <dbReference type="ChEBI" id="CHEBI:29035"/>
    </ligand>
</feature>
<comment type="similarity">
    <text evidence="10">Belongs to the CRISPR-associated endonuclease Cas1 family.</text>
</comment>